<sequence length="119" mass="13539">MAKEYPLDIDAIYGEDDMWIMSKGHHPFEDFSAEARRRGYGRESDEDEYYEFETPKHALMRSVPNSEGGTRFWPVDAPGPGVFPVTIALCYWIRPNRAARAAKIAQQLRGQSQDGAQQS</sequence>
<evidence type="ECO:0008006" key="3">
    <source>
        <dbReference type="Google" id="ProtNLM"/>
    </source>
</evidence>
<evidence type="ECO:0000313" key="2">
    <source>
        <dbReference type="Proteomes" id="UP001597463"/>
    </source>
</evidence>
<evidence type="ECO:0000313" key="1">
    <source>
        <dbReference type="EMBL" id="MFD2755706.1"/>
    </source>
</evidence>
<reference evidence="2" key="1">
    <citation type="journal article" date="2019" name="Int. J. Syst. Evol. Microbiol.">
        <title>The Global Catalogue of Microorganisms (GCM) 10K type strain sequencing project: providing services to taxonomists for standard genome sequencing and annotation.</title>
        <authorList>
            <consortium name="The Broad Institute Genomics Platform"/>
            <consortium name="The Broad Institute Genome Sequencing Center for Infectious Disease"/>
            <person name="Wu L."/>
            <person name="Ma J."/>
        </authorList>
    </citation>
    <scope>NUCLEOTIDE SEQUENCE [LARGE SCALE GENOMIC DNA]</scope>
    <source>
        <strain evidence="2">TISTR 1906</strain>
    </source>
</reference>
<organism evidence="1 2">
    <name type="scientific">Comamonas terrae</name>
    <dbReference type="NCBI Taxonomy" id="673548"/>
    <lineage>
        <taxon>Bacteria</taxon>
        <taxon>Pseudomonadati</taxon>
        <taxon>Pseudomonadota</taxon>
        <taxon>Betaproteobacteria</taxon>
        <taxon>Burkholderiales</taxon>
        <taxon>Comamonadaceae</taxon>
        <taxon>Comamonas</taxon>
    </lineage>
</organism>
<keyword evidence="2" id="KW-1185">Reference proteome</keyword>
<dbReference type="Proteomes" id="UP001597463">
    <property type="component" value="Unassembled WGS sequence"/>
</dbReference>
<protein>
    <recommendedName>
        <fullName evidence="3">DUF2591 domain-containing protein</fullName>
    </recommendedName>
</protein>
<dbReference type="RefSeq" id="WP_157082147.1">
    <property type="nucleotide sequence ID" value="NZ_BCNT01000017.1"/>
</dbReference>
<comment type="caution">
    <text evidence="1">The sequence shown here is derived from an EMBL/GenBank/DDBJ whole genome shotgun (WGS) entry which is preliminary data.</text>
</comment>
<gene>
    <name evidence="1" type="ORF">ACFSW6_16650</name>
</gene>
<accession>A0ABW5UR62</accession>
<name>A0ABW5UR62_9BURK</name>
<dbReference type="EMBL" id="JBHUMV010000007">
    <property type="protein sequence ID" value="MFD2755706.1"/>
    <property type="molecule type" value="Genomic_DNA"/>
</dbReference>
<proteinExistence type="predicted"/>